<protein>
    <submittedName>
        <fullName evidence="1">Zinc finger, CCHC-type</fullName>
    </submittedName>
</protein>
<reference evidence="1" key="1">
    <citation type="journal article" date="2019" name="Sci. Rep.">
        <title>Draft genome of Tanacetum cinerariifolium, the natural source of mosquito coil.</title>
        <authorList>
            <person name="Yamashiro T."/>
            <person name="Shiraishi A."/>
            <person name="Satake H."/>
            <person name="Nakayama K."/>
        </authorList>
    </citation>
    <scope>NUCLEOTIDE SEQUENCE</scope>
</reference>
<gene>
    <name evidence="1" type="ORF">Tci_019299</name>
</gene>
<dbReference type="AlphaFoldDB" id="A0A6L2KD12"/>
<comment type="caution">
    <text evidence="1">The sequence shown here is derived from an EMBL/GenBank/DDBJ whole genome shotgun (WGS) entry which is preliminary data.</text>
</comment>
<dbReference type="EMBL" id="BKCJ010002254">
    <property type="protein sequence ID" value="GEU47321.1"/>
    <property type="molecule type" value="Genomic_DNA"/>
</dbReference>
<proteinExistence type="predicted"/>
<evidence type="ECO:0000313" key="1">
    <source>
        <dbReference type="EMBL" id="GEU47321.1"/>
    </source>
</evidence>
<accession>A0A6L2KD12</accession>
<name>A0A6L2KD12_TANCI</name>
<sequence length="178" mass="20793">MIAKAPDQYGFYIDAEEHELKDHNEPTNYKAALLDPESKKWVEAMNAKMQSMKDNQVWEIWLAIERLQQGESTNKQDVKTKLFWEFGQTDQNAEDPKDEYVMLASLVANFKLDLDENKKSQSFANPLYLKKAQFDPSENHCLVDKLTRSHTMLLGLDVVYREPFPLCRLYLESLDLQN</sequence>
<organism evidence="1">
    <name type="scientific">Tanacetum cinerariifolium</name>
    <name type="common">Dalmatian daisy</name>
    <name type="synonym">Chrysanthemum cinerariifolium</name>
    <dbReference type="NCBI Taxonomy" id="118510"/>
    <lineage>
        <taxon>Eukaryota</taxon>
        <taxon>Viridiplantae</taxon>
        <taxon>Streptophyta</taxon>
        <taxon>Embryophyta</taxon>
        <taxon>Tracheophyta</taxon>
        <taxon>Spermatophyta</taxon>
        <taxon>Magnoliopsida</taxon>
        <taxon>eudicotyledons</taxon>
        <taxon>Gunneridae</taxon>
        <taxon>Pentapetalae</taxon>
        <taxon>asterids</taxon>
        <taxon>campanulids</taxon>
        <taxon>Asterales</taxon>
        <taxon>Asteraceae</taxon>
        <taxon>Asteroideae</taxon>
        <taxon>Anthemideae</taxon>
        <taxon>Anthemidinae</taxon>
        <taxon>Tanacetum</taxon>
    </lineage>
</organism>